<protein>
    <submittedName>
        <fullName evidence="2">Uncharacterized protein</fullName>
    </submittedName>
</protein>
<keyword evidence="3" id="KW-1185">Reference proteome</keyword>
<gene>
    <name evidence="2" type="ORF">WOLCODRAFT_137574</name>
</gene>
<dbReference type="Proteomes" id="UP000218811">
    <property type="component" value="Unassembled WGS sequence"/>
</dbReference>
<dbReference type="EMBL" id="KB468113">
    <property type="protein sequence ID" value="PCH41751.1"/>
    <property type="molecule type" value="Genomic_DNA"/>
</dbReference>
<feature type="region of interest" description="Disordered" evidence="1">
    <location>
        <begin position="1"/>
        <end position="57"/>
    </location>
</feature>
<dbReference type="AlphaFoldDB" id="A0A2H3JIR3"/>
<feature type="compositionally biased region" description="Polar residues" evidence="1">
    <location>
        <begin position="14"/>
        <end position="33"/>
    </location>
</feature>
<organism evidence="2 3">
    <name type="scientific">Wolfiporia cocos (strain MD-104)</name>
    <name type="common">Brown rot fungus</name>
    <dbReference type="NCBI Taxonomy" id="742152"/>
    <lineage>
        <taxon>Eukaryota</taxon>
        <taxon>Fungi</taxon>
        <taxon>Dikarya</taxon>
        <taxon>Basidiomycota</taxon>
        <taxon>Agaricomycotina</taxon>
        <taxon>Agaricomycetes</taxon>
        <taxon>Polyporales</taxon>
        <taxon>Phaeolaceae</taxon>
        <taxon>Wolfiporia</taxon>
    </lineage>
</organism>
<sequence length="132" mass="14821">MSVEPAAAHRESTPPRSASRQTTPAFASPQTKQAAPEERPPSTQPARSPPPRKQLSIQHLPLIYQASGGRQLCRMCRERKKKINLSLPVTTFPLDATWSELADHVREMHPSGHDRLVAMSPKEIQEMKLRLQ</sequence>
<dbReference type="OMA" id="NTINGRM"/>
<accession>A0A2H3JIR3</accession>
<name>A0A2H3JIR3_WOLCO</name>
<reference evidence="2 3" key="1">
    <citation type="journal article" date="2012" name="Science">
        <title>The Paleozoic origin of enzymatic lignin decomposition reconstructed from 31 fungal genomes.</title>
        <authorList>
            <person name="Floudas D."/>
            <person name="Binder M."/>
            <person name="Riley R."/>
            <person name="Barry K."/>
            <person name="Blanchette R.A."/>
            <person name="Henrissat B."/>
            <person name="Martinez A.T."/>
            <person name="Otillar R."/>
            <person name="Spatafora J.W."/>
            <person name="Yadav J.S."/>
            <person name="Aerts A."/>
            <person name="Benoit I."/>
            <person name="Boyd A."/>
            <person name="Carlson A."/>
            <person name="Copeland A."/>
            <person name="Coutinho P.M."/>
            <person name="de Vries R.P."/>
            <person name="Ferreira P."/>
            <person name="Findley K."/>
            <person name="Foster B."/>
            <person name="Gaskell J."/>
            <person name="Glotzer D."/>
            <person name="Gorecki P."/>
            <person name="Heitman J."/>
            <person name="Hesse C."/>
            <person name="Hori C."/>
            <person name="Igarashi K."/>
            <person name="Jurgens J.A."/>
            <person name="Kallen N."/>
            <person name="Kersten P."/>
            <person name="Kohler A."/>
            <person name="Kuees U."/>
            <person name="Kumar T.K.A."/>
            <person name="Kuo A."/>
            <person name="LaButti K."/>
            <person name="Larrondo L.F."/>
            <person name="Lindquist E."/>
            <person name="Ling A."/>
            <person name="Lombard V."/>
            <person name="Lucas S."/>
            <person name="Lundell T."/>
            <person name="Martin R."/>
            <person name="McLaughlin D.J."/>
            <person name="Morgenstern I."/>
            <person name="Morin E."/>
            <person name="Murat C."/>
            <person name="Nagy L.G."/>
            <person name="Nolan M."/>
            <person name="Ohm R.A."/>
            <person name="Patyshakuliyeva A."/>
            <person name="Rokas A."/>
            <person name="Ruiz-Duenas F.J."/>
            <person name="Sabat G."/>
            <person name="Salamov A."/>
            <person name="Samejima M."/>
            <person name="Schmutz J."/>
            <person name="Slot J.C."/>
            <person name="St John F."/>
            <person name="Stenlid J."/>
            <person name="Sun H."/>
            <person name="Sun S."/>
            <person name="Syed K."/>
            <person name="Tsang A."/>
            <person name="Wiebenga A."/>
            <person name="Young D."/>
            <person name="Pisabarro A."/>
            <person name="Eastwood D.C."/>
            <person name="Martin F."/>
            <person name="Cullen D."/>
            <person name="Grigoriev I.V."/>
            <person name="Hibbett D.S."/>
        </authorList>
    </citation>
    <scope>NUCLEOTIDE SEQUENCE [LARGE SCALE GENOMIC DNA]</scope>
    <source>
        <strain evidence="2 3">MD-104</strain>
    </source>
</reference>
<proteinExistence type="predicted"/>
<evidence type="ECO:0000313" key="2">
    <source>
        <dbReference type="EMBL" id="PCH41751.1"/>
    </source>
</evidence>
<evidence type="ECO:0000256" key="1">
    <source>
        <dbReference type="SAM" id="MobiDB-lite"/>
    </source>
</evidence>
<evidence type="ECO:0000313" key="3">
    <source>
        <dbReference type="Proteomes" id="UP000218811"/>
    </source>
</evidence>
<dbReference type="OrthoDB" id="2757368at2759"/>
<dbReference type="STRING" id="742152.A0A2H3JIR3"/>